<dbReference type="Proteomes" id="UP001187192">
    <property type="component" value="Unassembled WGS sequence"/>
</dbReference>
<evidence type="ECO:0000313" key="2">
    <source>
        <dbReference type="Proteomes" id="UP001187192"/>
    </source>
</evidence>
<proteinExistence type="predicted"/>
<reference evidence="1" key="1">
    <citation type="submission" date="2023-07" db="EMBL/GenBank/DDBJ databases">
        <title>draft genome sequence of fig (Ficus carica).</title>
        <authorList>
            <person name="Takahashi T."/>
            <person name="Nishimura K."/>
        </authorList>
    </citation>
    <scope>NUCLEOTIDE SEQUENCE</scope>
</reference>
<keyword evidence="2" id="KW-1185">Reference proteome</keyword>
<dbReference type="AlphaFoldDB" id="A0AA88EF44"/>
<comment type="caution">
    <text evidence="1">The sequence shown here is derived from an EMBL/GenBank/DDBJ whole genome shotgun (WGS) entry which is preliminary data.</text>
</comment>
<sequence>MELSYALEVMMLSDRKSDSGKGRIRSPGGLTRFSLPENDGFVILRAAPGDQLRPLVAAGLLSSLFLRIGYLSLHPLLQSFVWGARLT</sequence>
<protein>
    <submittedName>
        <fullName evidence="1">Uncharacterized protein</fullName>
    </submittedName>
</protein>
<organism evidence="1 2">
    <name type="scientific">Ficus carica</name>
    <name type="common">Common fig</name>
    <dbReference type="NCBI Taxonomy" id="3494"/>
    <lineage>
        <taxon>Eukaryota</taxon>
        <taxon>Viridiplantae</taxon>
        <taxon>Streptophyta</taxon>
        <taxon>Embryophyta</taxon>
        <taxon>Tracheophyta</taxon>
        <taxon>Spermatophyta</taxon>
        <taxon>Magnoliopsida</taxon>
        <taxon>eudicotyledons</taxon>
        <taxon>Gunneridae</taxon>
        <taxon>Pentapetalae</taxon>
        <taxon>rosids</taxon>
        <taxon>fabids</taxon>
        <taxon>Rosales</taxon>
        <taxon>Moraceae</taxon>
        <taxon>Ficeae</taxon>
        <taxon>Ficus</taxon>
    </lineage>
</organism>
<gene>
    <name evidence="1" type="ORF">TIFTF001_039453</name>
</gene>
<accession>A0AA88EF44</accession>
<dbReference type="EMBL" id="BTGU01001138">
    <property type="protein sequence ID" value="GMN70411.1"/>
    <property type="molecule type" value="Genomic_DNA"/>
</dbReference>
<name>A0AA88EF44_FICCA</name>
<evidence type="ECO:0000313" key="1">
    <source>
        <dbReference type="EMBL" id="GMN70411.1"/>
    </source>
</evidence>